<proteinExistence type="predicted"/>
<dbReference type="InParanoid" id="A0A2P5DL77"/>
<evidence type="ECO:0000313" key="2">
    <source>
        <dbReference type="Proteomes" id="UP000237000"/>
    </source>
</evidence>
<keyword evidence="2" id="KW-1185">Reference proteome</keyword>
<comment type="caution">
    <text evidence="1">The sequence shown here is derived from an EMBL/GenBank/DDBJ whole genome shotgun (WGS) entry which is preliminary data.</text>
</comment>
<reference evidence="2" key="1">
    <citation type="submission" date="2016-06" db="EMBL/GenBank/DDBJ databases">
        <title>Parallel loss of symbiosis genes in relatives of nitrogen-fixing non-legume Parasponia.</title>
        <authorList>
            <person name="Van Velzen R."/>
            <person name="Holmer R."/>
            <person name="Bu F."/>
            <person name="Rutten L."/>
            <person name="Van Zeijl A."/>
            <person name="Liu W."/>
            <person name="Santuari L."/>
            <person name="Cao Q."/>
            <person name="Sharma T."/>
            <person name="Shen D."/>
            <person name="Roswanjaya Y."/>
            <person name="Wardhani T."/>
            <person name="Kalhor M.S."/>
            <person name="Jansen J."/>
            <person name="Van den Hoogen J."/>
            <person name="Gungor B."/>
            <person name="Hartog M."/>
            <person name="Hontelez J."/>
            <person name="Verver J."/>
            <person name="Yang W.-C."/>
            <person name="Schijlen E."/>
            <person name="Repin R."/>
            <person name="Schilthuizen M."/>
            <person name="Schranz E."/>
            <person name="Heidstra R."/>
            <person name="Miyata K."/>
            <person name="Fedorova E."/>
            <person name="Kohlen W."/>
            <person name="Bisseling T."/>
            <person name="Smit S."/>
            <person name="Geurts R."/>
        </authorList>
    </citation>
    <scope>NUCLEOTIDE SEQUENCE [LARGE SCALE GENOMIC DNA]</scope>
    <source>
        <strain evidence="2">cv. RG33-2</strain>
    </source>
</reference>
<protein>
    <submittedName>
        <fullName evidence="1">Uncharacterized protein</fullName>
    </submittedName>
</protein>
<dbReference type="AlphaFoldDB" id="A0A2P5DL77"/>
<sequence>MDGITGATCRLPNPTSLLFLIATQEECRRGVQFNALESAIQASFGIGLPGTWPNDGTRQLFIFCRALTTTMWILPLENSFQTTTIRTPCVSKLENSFTFSSFHLDVLINILKYG</sequence>
<dbReference type="EMBL" id="JXTC01000263">
    <property type="protein sequence ID" value="PON74033.1"/>
    <property type="molecule type" value="Genomic_DNA"/>
</dbReference>
<gene>
    <name evidence="1" type="ORF">TorRG33x02_248100</name>
</gene>
<organism evidence="1 2">
    <name type="scientific">Trema orientale</name>
    <name type="common">Charcoal tree</name>
    <name type="synonym">Celtis orientalis</name>
    <dbReference type="NCBI Taxonomy" id="63057"/>
    <lineage>
        <taxon>Eukaryota</taxon>
        <taxon>Viridiplantae</taxon>
        <taxon>Streptophyta</taxon>
        <taxon>Embryophyta</taxon>
        <taxon>Tracheophyta</taxon>
        <taxon>Spermatophyta</taxon>
        <taxon>Magnoliopsida</taxon>
        <taxon>eudicotyledons</taxon>
        <taxon>Gunneridae</taxon>
        <taxon>Pentapetalae</taxon>
        <taxon>rosids</taxon>
        <taxon>fabids</taxon>
        <taxon>Rosales</taxon>
        <taxon>Cannabaceae</taxon>
        <taxon>Trema</taxon>
    </lineage>
</organism>
<accession>A0A2P5DL77</accession>
<evidence type="ECO:0000313" key="1">
    <source>
        <dbReference type="EMBL" id="PON74033.1"/>
    </source>
</evidence>
<dbReference type="Proteomes" id="UP000237000">
    <property type="component" value="Unassembled WGS sequence"/>
</dbReference>
<name>A0A2P5DL77_TREOI</name>